<dbReference type="EMBL" id="CM046390">
    <property type="protein sequence ID" value="KAI8563863.1"/>
    <property type="molecule type" value="Genomic_DNA"/>
</dbReference>
<evidence type="ECO:0000313" key="1">
    <source>
        <dbReference type="EMBL" id="KAI8563863.1"/>
    </source>
</evidence>
<comment type="caution">
    <text evidence="1">The sequence shown here is derived from an EMBL/GenBank/DDBJ whole genome shotgun (WGS) entry which is preliminary data.</text>
</comment>
<reference evidence="1" key="1">
    <citation type="submission" date="2022-02" db="EMBL/GenBank/DDBJ databases">
        <title>Plant Genome Project.</title>
        <authorList>
            <person name="Zhang R.-G."/>
        </authorList>
    </citation>
    <scope>NUCLEOTIDE SEQUENCE</scope>
    <source>
        <strain evidence="1">AT1</strain>
    </source>
</reference>
<sequence>MWVFALCFCYWPSESDVQRYTESALKGPQCIKQKNGFVHFDIQNIILCSCNQNDFAKIAKAASSSSNVCQIAE</sequence>
<accession>A0ACC0PGG0</accession>
<dbReference type="Proteomes" id="UP001062846">
    <property type="component" value="Chromosome 3"/>
</dbReference>
<proteinExistence type="predicted"/>
<name>A0ACC0PGG0_RHOML</name>
<evidence type="ECO:0000313" key="2">
    <source>
        <dbReference type="Proteomes" id="UP001062846"/>
    </source>
</evidence>
<gene>
    <name evidence="1" type="ORF">RHMOL_Rhmol03G0142200</name>
</gene>
<organism evidence="1 2">
    <name type="scientific">Rhododendron molle</name>
    <name type="common">Chinese azalea</name>
    <name type="synonym">Azalea mollis</name>
    <dbReference type="NCBI Taxonomy" id="49168"/>
    <lineage>
        <taxon>Eukaryota</taxon>
        <taxon>Viridiplantae</taxon>
        <taxon>Streptophyta</taxon>
        <taxon>Embryophyta</taxon>
        <taxon>Tracheophyta</taxon>
        <taxon>Spermatophyta</taxon>
        <taxon>Magnoliopsida</taxon>
        <taxon>eudicotyledons</taxon>
        <taxon>Gunneridae</taxon>
        <taxon>Pentapetalae</taxon>
        <taxon>asterids</taxon>
        <taxon>Ericales</taxon>
        <taxon>Ericaceae</taxon>
        <taxon>Ericoideae</taxon>
        <taxon>Rhodoreae</taxon>
        <taxon>Rhododendron</taxon>
    </lineage>
</organism>
<protein>
    <submittedName>
        <fullName evidence="1">Uncharacterized protein</fullName>
    </submittedName>
</protein>
<keyword evidence="2" id="KW-1185">Reference proteome</keyword>